<dbReference type="Proteomes" id="UP001271007">
    <property type="component" value="Unassembled WGS sequence"/>
</dbReference>
<comment type="caution">
    <text evidence="2">The sequence shown here is derived from an EMBL/GenBank/DDBJ whole genome shotgun (WGS) entry which is preliminary data.</text>
</comment>
<dbReference type="EMBL" id="JAWDJX010000072">
    <property type="protein sequence ID" value="KAK3046979.1"/>
    <property type="molecule type" value="Genomic_DNA"/>
</dbReference>
<accession>A0AAJ0DBR1</accession>
<feature type="region of interest" description="Disordered" evidence="1">
    <location>
        <begin position="262"/>
        <end position="284"/>
    </location>
</feature>
<reference evidence="2" key="1">
    <citation type="submission" date="2023-04" db="EMBL/GenBank/DDBJ databases">
        <title>Black Yeasts Isolated from many extreme environments.</title>
        <authorList>
            <person name="Coleine C."/>
            <person name="Stajich J.E."/>
            <person name="Selbmann L."/>
        </authorList>
    </citation>
    <scope>NUCLEOTIDE SEQUENCE</scope>
    <source>
        <strain evidence="2">CCFEE 5312</strain>
    </source>
</reference>
<evidence type="ECO:0000313" key="2">
    <source>
        <dbReference type="EMBL" id="KAK3046979.1"/>
    </source>
</evidence>
<evidence type="ECO:0000313" key="3">
    <source>
        <dbReference type="Proteomes" id="UP001271007"/>
    </source>
</evidence>
<evidence type="ECO:0000256" key="1">
    <source>
        <dbReference type="SAM" id="MobiDB-lite"/>
    </source>
</evidence>
<dbReference type="AlphaFoldDB" id="A0AAJ0DBR1"/>
<name>A0AAJ0DBR1_9PEZI</name>
<organism evidence="2 3">
    <name type="scientific">Extremus antarcticus</name>
    <dbReference type="NCBI Taxonomy" id="702011"/>
    <lineage>
        <taxon>Eukaryota</taxon>
        <taxon>Fungi</taxon>
        <taxon>Dikarya</taxon>
        <taxon>Ascomycota</taxon>
        <taxon>Pezizomycotina</taxon>
        <taxon>Dothideomycetes</taxon>
        <taxon>Dothideomycetidae</taxon>
        <taxon>Mycosphaerellales</taxon>
        <taxon>Extremaceae</taxon>
        <taxon>Extremus</taxon>
    </lineage>
</organism>
<proteinExistence type="predicted"/>
<keyword evidence="3" id="KW-1185">Reference proteome</keyword>
<gene>
    <name evidence="2" type="ORF">LTR09_011582</name>
</gene>
<sequence length="284" mass="31232">MWASSTSNIAEIFGAEGTVLNHPWMLHPSRPNVGQPSVMVFSTIMSTGSRLTVRSLGREYYTSIDSGHDRFVDLDAFFASGASLEDMKTIYDVGTMLADPRICNKIIDDVGLYLSTDTTVTPALTPEEDAVLFDLFCIVMEDFDSSQRPWVFMPWIARTGLALSDFDGWTDTGRARFYQFHSFCCGKDPDGSELHGLLHRAEGGECHFHENCDGACDGTQVPTLSDALGNGNVAPDGRITTSLHRGVNDLFKDTMYGHEWSDKAEEPRWPGAKAIEGRSSQAGV</sequence>
<protein>
    <submittedName>
        <fullName evidence="2">Uncharacterized protein</fullName>
    </submittedName>
</protein>